<dbReference type="AlphaFoldDB" id="A0A3B0UZB9"/>
<dbReference type="PANTHER" id="PTHR48100:SF1">
    <property type="entry name" value="HISTIDINE PHOSPHATASE FAMILY PROTEIN-RELATED"/>
    <property type="match status" value="1"/>
</dbReference>
<gene>
    <name evidence="1" type="ORF">MNBD_GAMMA01-1078</name>
</gene>
<dbReference type="SMART" id="SM00855">
    <property type="entry name" value="PGAM"/>
    <property type="match status" value="1"/>
</dbReference>
<accession>A0A3B0UZB9</accession>
<sequence>MIKTTCLLLINLFTASLVIAEPTIYLVRHAEKITTQDITDPELTAIGHFRAQNIAKQLSAAGITQIFSTNYKRTMQTAKPLADMLAIDIQYYNPDKLAEFANKLQTMNAVILIVGHSNTTPELTALLSKQKIAKINKNEYDNLYQVIIHSEWIRLNRFKTIP</sequence>
<dbReference type="PANTHER" id="PTHR48100">
    <property type="entry name" value="BROAD-SPECIFICITY PHOSPHATASE YOR283W-RELATED"/>
    <property type="match status" value="1"/>
</dbReference>
<proteinExistence type="predicted"/>
<dbReference type="SUPFAM" id="SSF53254">
    <property type="entry name" value="Phosphoglycerate mutase-like"/>
    <property type="match status" value="1"/>
</dbReference>
<dbReference type="InterPro" id="IPR029033">
    <property type="entry name" value="His_PPase_superfam"/>
</dbReference>
<dbReference type="EMBL" id="UOEW01000034">
    <property type="protein sequence ID" value="VAW33493.1"/>
    <property type="molecule type" value="Genomic_DNA"/>
</dbReference>
<name>A0A3B0UZB9_9ZZZZ</name>
<protein>
    <submittedName>
        <fullName evidence="1">Uncharacterized protein</fullName>
    </submittedName>
</protein>
<dbReference type="InterPro" id="IPR013078">
    <property type="entry name" value="His_Pase_superF_clade-1"/>
</dbReference>
<dbReference type="Pfam" id="PF00300">
    <property type="entry name" value="His_Phos_1"/>
    <property type="match status" value="1"/>
</dbReference>
<reference evidence="1" key="1">
    <citation type="submission" date="2018-06" db="EMBL/GenBank/DDBJ databases">
        <authorList>
            <person name="Zhirakovskaya E."/>
        </authorList>
    </citation>
    <scope>NUCLEOTIDE SEQUENCE</scope>
</reference>
<dbReference type="InterPro" id="IPR050275">
    <property type="entry name" value="PGM_Phosphatase"/>
</dbReference>
<dbReference type="CDD" id="cd07067">
    <property type="entry name" value="HP_PGM_like"/>
    <property type="match status" value="1"/>
</dbReference>
<organism evidence="1">
    <name type="scientific">hydrothermal vent metagenome</name>
    <dbReference type="NCBI Taxonomy" id="652676"/>
    <lineage>
        <taxon>unclassified sequences</taxon>
        <taxon>metagenomes</taxon>
        <taxon>ecological metagenomes</taxon>
    </lineage>
</organism>
<evidence type="ECO:0000313" key="1">
    <source>
        <dbReference type="EMBL" id="VAW33493.1"/>
    </source>
</evidence>
<dbReference type="GO" id="GO:0016791">
    <property type="term" value="F:phosphatase activity"/>
    <property type="evidence" value="ECO:0007669"/>
    <property type="project" value="TreeGrafter"/>
</dbReference>
<dbReference type="GO" id="GO:0005737">
    <property type="term" value="C:cytoplasm"/>
    <property type="evidence" value="ECO:0007669"/>
    <property type="project" value="TreeGrafter"/>
</dbReference>
<dbReference type="Gene3D" id="3.40.50.1240">
    <property type="entry name" value="Phosphoglycerate mutase-like"/>
    <property type="match status" value="1"/>
</dbReference>